<reference evidence="1 2" key="1">
    <citation type="submission" date="2014-04" db="EMBL/GenBank/DDBJ databases">
        <title>Evolutionary Origins and Diversification of the Mycorrhizal Mutualists.</title>
        <authorList>
            <consortium name="DOE Joint Genome Institute"/>
            <consortium name="Mycorrhizal Genomics Consortium"/>
            <person name="Kohler A."/>
            <person name="Kuo A."/>
            <person name="Nagy L.G."/>
            <person name="Floudas D."/>
            <person name="Copeland A."/>
            <person name="Barry K.W."/>
            <person name="Cichocki N."/>
            <person name="Veneault-Fourrey C."/>
            <person name="LaButti K."/>
            <person name="Lindquist E.A."/>
            <person name="Lipzen A."/>
            <person name="Lundell T."/>
            <person name="Morin E."/>
            <person name="Murat C."/>
            <person name="Riley R."/>
            <person name="Ohm R."/>
            <person name="Sun H."/>
            <person name="Tunlid A."/>
            <person name="Henrissat B."/>
            <person name="Grigoriev I.V."/>
            <person name="Hibbett D.S."/>
            <person name="Martin F."/>
        </authorList>
    </citation>
    <scope>NUCLEOTIDE SEQUENCE [LARGE SCALE GENOMIC DNA]</scope>
    <source>
        <strain evidence="1 2">FD-317 M1</strain>
    </source>
</reference>
<dbReference type="EMBL" id="KN834778">
    <property type="protein sequence ID" value="KIK59781.1"/>
    <property type="molecule type" value="Genomic_DNA"/>
</dbReference>
<dbReference type="InterPro" id="IPR019410">
    <property type="entry name" value="Methyltransf_16"/>
</dbReference>
<dbReference type="Pfam" id="PF10294">
    <property type="entry name" value="Methyltransf_16"/>
    <property type="match status" value="1"/>
</dbReference>
<dbReference type="Gene3D" id="3.40.50.150">
    <property type="entry name" value="Vaccinia Virus protein VP39"/>
    <property type="match status" value="1"/>
</dbReference>
<accession>A0A0D0BW34</accession>
<protein>
    <submittedName>
        <fullName evidence="1">Unplaced genomic scaffold GYMLUscaffold_30, whole genome shotgun sequence</fullName>
    </submittedName>
</protein>
<dbReference type="HOGENOM" id="CLU_089365_0_0_1"/>
<evidence type="ECO:0000313" key="2">
    <source>
        <dbReference type="Proteomes" id="UP000053593"/>
    </source>
</evidence>
<dbReference type="GO" id="GO:0005634">
    <property type="term" value="C:nucleus"/>
    <property type="evidence" value="ECO:0007669"/>
    <property type="project" value="TreeGrafter"/>
</dbReference>
<dbReference type="PANTHER" id="PTHR14614:SF162">
    <property type="entry name" value="EXPRESSED PROTEIN"/>
    <property type="match status" value="1"/>
</dbReference>
<dbReference type="SUPFAM" id="SSF53335">
    <property type="entry name" value="S-adenosyl-L-methionine-dependent methyltransferases"/>
    <property type="match status" value="1"/>
</dbReference>
<dbReference type="OrthoDB" id="194386at2759"/>
<organism evidence="1 2">
    <name type="scientific">Collybiopsis luxurians FD-317 M1</name>
    <dbReference type="NCBI Taxonomy" id="944289"/>
    <lineage>
        <taxon>Eukaryota</taxon>
        <taxon>Fungi</taxon>
        <taxon>Dikarya</taxon>
        <taxon>Basidiomycota</taxon>
        <taxon>Agaricomycotina</taxon>
        <taxon>Agaricomycetes</taxon>
        <taxon>Agaricomycetidae</taxon>
        <taxon>Agaricales</taxon>
        <taxon>Marasmiineae</taxon>
        <taxon>Omphalotaceae</taxon>
        <taxon>Collybiopsis</taxon>
        <taxon>Collybiopsis luxurians</taxon>
    </lineage>
</organism>
<proteinExistence type="predicted"/>
<sequence length="272" mass="30317">MPFKPAHATKDHSILEYSFSQHIFHLSQVQTENTTTGTTLWLSAQCLSSYIAEYHRPPSGNALRAIELGSGIGLCSLALHALGYSTVYATDTRLVIDRILARNIATNTGTGPGSILVRELDWNVPPEHWDWADEQGITSASASPTLTATTPESALSSPFHLVVSSDTVFSEPLNQPLLRTLHELSSQSQSLLASSESRSARDRPPLILICLERRDPSFIDSFLTAARENWGFSTDMVPKRKLAKVMQKYAEDWERNRGEWDGVEIWKLMLKH</sequence>
<dbReference type="AlphaFoldDB" id="A0A0D0BW34"/>
<dbReference type="GO" id="GO:0005737">
    <property type="term" value="C:cytoplasm"/>
    <property type="evidence" value="ECO:0007669"/>
    <property type="project" value="TreeGrafter"/>
</dbReference>
<keyword evidence="2" id="KW-1185">Reference proteome</keyword>
<name>A0A0D0BW34_9AGAR</name>
<dbReference type="Proteomes" id="UP000053593">
    <property type="component" value="Unassembled WGS sequence"/>
</dbReference>
<dbReference type="InterPro" id="IPR029063">
    <property type="entry name" value="SAM-dependent_MTases_sf"/>
</dbReference>
<dbReference type="PANTHER" id="PTHR14614">
    <property type="entry name" value="HEPATOCELLULAR CARCINOMA-ASSOCIATED ANTIGEN"/>
    <property type="match status" value="1"/>
</dbReference>
<evidence type="ECO:0000313" key="1">
    <source>
        <dbReference type="EMBL" id="KIK59781.1"/>
    </source>
</evidence>
<dbReference type="GO" id="GO:0008757">
    <property type="term" value="F:S-adenosylmethionine-dependent methyltransferase activity"/>
    <property type="evidence" value="ECO:0007669"/>
    <property type="project" value="UniProtKB-ARBA"/>
</dbReference>
<gene>
    <name evidence="1" type="ORF">GYMLUDRAFT_44237</name>
</gene>